<feature type="transmembrane region" description="Helical" evidence="1">
    <location>
        <begin position="209"/>
        <end position="229"/>
    </location>
</feature>
<dbReference type="STRING" id="574376.BAMA_10415"/>
<accession>A0A073JUJ1</accession>
<evidence type="ECO:0000313" key="2">
    <source>
        <dbReference type="EMBL" id="KEK17892.1"/>
    </source>
</evidence>
<feature type="transmembrane region" description="Helical" evidence="1">
    <location>
        <begin position="110"/>
        <end position="135"/>
    </location>
</feature>
<feature type="transmembrane region" description="Helical" evidence="1">
    <location>
        <begin position="290"/>
        <end position="310"/>
    </location>
</feature>
<dbReference type="GO" id="GO:0140359">
    <property type="term" value="F:ABC-type transporter activity"/>
    <property type="evidence" value="ECO:0007669"/>
    <property type="project" value="InterPro"/>
</dbReference>
<dbReference type="GO" id="GO:0005886">
    <property type="term" value="C:plasma membrane"/>
    <property type="evidence" value="ECO:0007669"/>
    <property type="project" value="UniProtKB-SubCell"/>
</dbReference>
<name>A0A073JUJ1_9BACI</name>
<feature type="transmembrane region" description="Helical" evidence="1">
    <location>
        <begin position="21"/>
        <end position="39"/>
    </location>
</feature>
<feature type="transmembrane region" description="Helical" evidence="1">
    <location>
        <begin position="156"/>
        <end position="182"/>
    </location>
</feature>
<dbReference type="EMBL" id="JOTN01000020">
    <property type="protein sequence ID" value="KEK17892.1"/>
    <property type="molecule type" value="Genomic_DNA"/>
</dbReference>
<proteinExistence type="predicted"/>
<evidence type="ECO:0000313" key="3">
    <source>
        <dbReference type="Proteomes" id="UP000027822"/>
    </source>
</evidence>
<keyword evidence="1" id="KW-0472">Membrane</keyword>
<dbReference type="OrthoDB" id="8613028at2"/>
<dbReference type="AlphaFoldDB" id="A0A073JUJ1"/>
<dbReference type="PANTHER" id="PTHR37305:SF1">
    <property type="entry name" value="MEMBRANE PROTEIN"/>
    <property type="match status" value="1"/>
</dbReference>
<evidence type="ECO:0000256" key="1">
    <source>
        <dbReference type="SAM" id="Phobius"/>
    </source>
</evidence>
<dbReference type="Pfam" id="PF12679">
    <property type="entry name" value="ABC2_membrane_2"/>
    <property type="match status" value="1"/>
</dbReference>
<keyword evidence="3" id="KW-1185">Reference proteome</keyword>
<dbReference type="Proteomes" id="UP000027822">
    <property type="component" value="Unassembled WGS sequence"/>
</dbReference>
<comment type="caution">
    <text evidence="2">The sequence shown here is derived from an EMBL/GenBank/DDBJ whole genome shotgun (WGS) entry which is preliminary data.</text>
</comment>
<dbReference type="eggNOG" id="COG1277">
    <property type="taxonomic scope" value="Bacteria"/>
</dbReference>
<feature type="transmembrane region" description="Helical" evidence="1">
    <location>
        <begin position="236"/>
        <end position="257"/>
    </location>
</feature>
<organism evidence="2 3">
    <name type="scientific">Bacillus manliponensis</name>
    <dbReference type="NCBI Taxonomy" id="574376"/>
    <lineage>
        <taxon>Bacteria</taxon>
        <taxon>Bacillati</taxon>
        <taxon>Bacillota</taxon>
        <taxon>Bacilli</taxon>
        <taxon>Bacillales</taxon>
        <taxon>Bacillaceae</taxon>
        <taxon>Bacillus</taxon>
        <taxon>Bacillus cereus group</taxon>
    </lineage>
</organism>
<evidence type="ECO:0008006" key="4">
    <source>
        <dbReference type="Google" id="ProtNLM"/>
    </source>
</evidence>
<dbReference type="PANTHER" id="PTHR37305">
    <property type="entry name" value="INTEGRAL MEMBRANE PROTEIN-RELATED"/>
    <property type="match status" value="1"/>
</dbReference>
<keyword evidence="1" id="KW-1133">Transmembrane helix</keyword>
<reference evidence="2 3" key="1">
    <citation type="submission" date="2014-06" db="EMBL/GenBank/DDBJ databases">
        <title>Draft genome sequence of Bacillus manliponensis JCM 15802 (MCCC 1A00708).</title>
        <authorList>
            <person name="Lai Q."/>
            <person name="Liu Y."/>
            <person name="Shao Z."/>
        </authorList>
    </citation>
    <scope>NUCLEOTIDE SEQUENCE [LARGE SCALE GENOMIC DNA]</scope>
    <source>
        <strain evidence="2 3">JCM 15802</strain>
    </source>
</reference>
<protein>
    <recommendedName>
        <fullName evidence="4">ABC transporter permease</fullName>
    </recommendedName>
</protein>
<gene>
    <name evidence="2" type="ORF">BAMA_10415</name>
</gene>
<keyword evidence="1" id="KW-0812">Transmembrane</keyword>
<dbReference type="RefSeq" id="WP_034642239.1">
    <property type="nucleotide sequence ID" value="NZ_CBCSJC010000051.1"/>
</dbReference>
<sequence>MSNLINLILNEKMKIYAKRSNQFMIAFIVLSVIIGAIFIKFNSPEITETSEDNWKTELAALNKDMEIELQKNPDSSMKESFEEHLTINKYRIENDINPKPNNVWTFVNKLMGIISLISLFTIIVAGGIVSNEFNWGTIKLLLMRPISRTEILIAKYLTTLLFSLTLLLILFSFSWILGIALFGSEGTNVPYLTYENGTVKETSMLNHVLIQYGLRSINLIMMATFAFMISSIFNNSSFAIGSSIFLMMTGNTIVAFLKEYSWVKYILFANTDLNQYFSGNPLVKGMTLEFSIVVLLTYFILFMSLSFICFNKKNIVT</sequence>